<dbReference type="PROSITE" id="PS50110">
    <property type="entry name" value="RESPONSE_REGULATORY"/>
    <property type="match status" value="1"/>
</dbReference>
<keyword evidence="4 7" id="KW-0238">DNA-binding</keyword>
<dbReference type="STRING" id="1963862.B4O97_02655"/>
<dbReference type="InterPro" id="IPR001789">
    <property type="entry name" value="Sig_transdc_resp-reg_receiver"/>
</dbReference>
<name>A0A1Y1S2A4_9SPIO</name>
<evidence type="ECO:0000259" key="8">
    <source>
        <dbReference type="PROSITE" id="PS50110"/>
    </source>
</evidence>
<dbReference type="Gene3D" id="3.40.50.2300">
    <property type="match status" value="1"/>
</dbReference>
<organism evidence="10 11">
    <name type="scientific">Marispirochaeta aestuarii</name>
    <dbReference type="NCBI Taxonomy" id="1963862"/>
    <lineage>
        <taxon>Bacteria</taxon>
        <taxon>Pseudomonadati</taxon>
        <taxon>Spirochaetota</taxon>
        <taxon>Spirochaetia</taxon>
        <taxon>Spirochaetales</taxon>
        <taxon>Spirochaetaceae</taxon>
        <taxon>Marispirochaeta</taxon>
    </lineage>
</organism>
<dbReference type="OrthoDB" id="341603at2"/>
<dbReference type="InterPro" id="IPR001867">
    <property type="entry name" value="OmpR/PhoB-type_DNA-bd"/>
</dbReference>
<keyword evidence="11" id="KW-1185">Reference proteome</keyword>
<dbReference type="CDD" id="cd00383">
    <property type="entry name" value="trans_reg_C"/>
    <property type="match status" value="1"/>
</dbReference>
<dbReference type="Gene3D" id="1.10.10.10">
    <property type="entry name" value="Winged helix-like DNA-binding domain superfamily/Winged helix DNA-binding domain"/>
    <property type="match status" value="1"/>
</dbReference>
<evidence type="ECO:0000256" key="7">
    <source>
        <dbReference type="PROSITE-ProRule" id="PRU01091"/>
    </source>
</evidence>
<dbReference type="Gene3D" id="6.10.250.690">
    <property type="match status" value="1"/>
</dbReference>
<accession>A0A1Y1S2A4</accession>
<feature type="domain" description="OmpR/PhoB-type" evidence="9">
    <location>
        <begin position="134"/>
        <end position="230"/>
    </location>
</feature>
<dbReference type="PANTHER" id="PTHR48111:SF40">
    <property type="entry name" value="PHOSPHATE REGULON TRANSCRIPTIONAL REGULATORY PROTEIN PHOB"/>
    <property type="match status" value="1"/>
</dbReference>
<dbReference type="RefSeq" id="WP_083048048.1">
    <property type="nucleotide sequence ID" value="NZ_CAXXQO010000003.1"/>
</dbReference>
<dbReference type="GO" id="GO:0000156">
    <property type="term" value="F:phosphorelay response regulator activity"/>
    <property type="evidence" value="ECO:0007669"/>
    <property type="project" value="TreeGrafter"/>
</dbReference>
<evidence type="ECO:0000313" key="11">
    <source>
        <dbReference type="Proteomes" id="UP000192343"/>
    </source>
</evidence>
<evidence type="ECO:0000256" key="4">
    <source>
        <dbReference type="ARBA" id="ARBA00023125"/>
    </source>
</evidence>
<dbReference type="GO" id="GO:0000976">
    <property type="term" value="F:transcription cis-regulatory region binding"/>
    <property type="evidence" value="ECO:0007669"/>
    <property type="project" value="TreeGrafter"/>
</dbReference>
<dbReference type="InterPro" id="IPR016032">
    <property type="entry name" value="Sig_transdc_resp-reg_C-effctor"/>
</dbReference>
<evidence type="ECO:0000313" key="10">
    <source>
        <dbReference type="EMBL" id="ORC37916.1"/>
    </source>
</evidence>
<keyword evidence="3" id="KW-0805">Transcription regulation</keyword>
<keyword evidence="1 6" id="KW-0597">Phosphoprotein</keyword>
<keyword evidence="5" id="KW-0804">Transcription</keyword>
<feature type="modified residue" description="4-aspartylphosphate" evidence="6">
    <location>
        <position position="54"/>
    </location>
</feature>
<dbReference type="GO" id="GO:0005829">
    <property type="term" value="C:cytosol"/>
    <property type="evidence" value="ECO:0007669"/>
    <property type="project" value="TreeGrafter"/>
</dbReference>
<reference evidence="10 11" key="1">
    <citation type="submission" date="2017-03" db="EMBL/GenBank/DDBJ databases">
        <title>Draft Genome sequence of Marispirochaeta sp. strain JC444.</title>
        <authorList>
            <person name="Shivani Y."/>
            <person name="Subhash Y."/>
            <person name="Sasikala C."/>
            <person name="Ramana C."/>
        </authorList>
    </citation>
    <scope>NUCLEOTIDE SEQUENCE [LARGE SCALE GENOMIC DNA]</scope>
    <source>
        <strain evidence="10 11">JC444</strain>
    </source>
</reference>
<dbReference type="Pfam" id="PF00072">
    <property type="entry name" value="Response_reg"/>
    <property type="match status" value="1"/>
</dbReference>
<dbReference type="GO" id="GO:0032993">
    <property type="term" value="C:protein-DNA complex"/>
    <property type="evidence" value="ECO:0007669"/>
    <property type="project" value="TreeGrafter"/>
</dbReference>
<keyword evidence="2" id="KW-0902">Two-component regulatory system</keyword>
<dbReference type="FunFam" id="3.40.50.2300:FF:000001">
    <property type="entry name" value="DNA-binding response regulator PhoB"/>
    <property type="match status" value="1"/>
</dbReference>
<dbReference type="SUPFAM" id="SSF46894">
    <property type="entry name" value="C-terminal effector domain of the bipartite response regulators"/>
    <property type="match status" value="1"/>
</dbReference>
<proteinExistence type="predicted"/>
<evidence type="ECO:0000256" key="1">
    <source>
        <dbReference type="ARBA" id="ARBA00022553"/>
    </source>
</evidence>
<evidence type="ECO:0000256" key="3">
    <source>
        <dbReference type="ARBA" id="ARBA00023015"/>
    </source>
</evidence>
<evidence type="ECO:0000259" key="9">
    <source>
        <dbReference type="PROSITE" id="PS51755"/>
    </source>
</evidence>
<protein>
    <submittedName>
        <fullName evidence="10">DNA-binding response regulator</fullName>
    </submittedName>
</protein>
<feature type="DNA-binding region" description="OmpR/PhoB-type" evidence="7">
    <location>
        <begin position="134"/>
        <end position="230"/>
    </location>
</feature>
<dbReference type="PROSITE" id="PS51755">
    <property type="entry name" value="OMPR_PHOB"/>
    <property type="match status" value="1"/>
</dbReference>
<dbReference type="EMBL" id="MWQY01000002">
    <property type="protein sequence ID" value="ORC37916.1"/>
    <property type="molecule type" value="Genomic_DNA"/>
</dbReference>
<dbReference type="Pfam" id="PF00486">
    <property type="entry name" value="Trans_reg_C"/>
    <property type="match status" value="1"/>
</dbReference>
<dbReference type="Proteomes" id="UP000192343">
    <property type="component" value="Unassembled WGS sequence"/>
</dbReference>
<dbReference type="SUPFAM" id="SSF52172">
    <property type="entry name" value="CheY-like"/>
    <property type="match status" value="1"/>
</dbReference>
<evidence type="ECO:0000256" key="2">
    <source>
        <dbReference type="ARBA" id="ARBA00023012"/>
    </source>
</evidence>
<feature type="domain" description="Response regulatory" evidence="8">
    <location>
        <begin position="5"/>
        <end position="121"/>
    </location>
</feature>
<evidence type="ECO:0000256" key="5">
    <source>
        <dbReference type="ARBA" id="ARBA00023163"/>
    </source>
</evidence>
<dbReference type="SMART" id="SM00448">
    <property type="entry name" value="REC"/>
    <property type="match status" value="1"/>
</dbReference>
<dbReference type="PANTHER" id="PTHR48111">
    <property type="entry name" value="REGULATOR OF RPOS"/>
    <property type="match status" value="1"/>
</dbReference>
<dbReference type="InterPro" id="IPR036388">
    <property type="entry name" value="WH-like_DNA-bd_sf"/>
</dbReference>
<dbReference type="SMART" id="SM00862">
    <property type="entry name" value="Trans_reg_C"/>
    <property type="match status" value="1"/>
</dbReference>
<dbReference type="InterPro" id="IPR011006">
    <property type="entry name" value="CheY-like_superfamily"/>
</dbReference>
<comment type="caution">
    <text evidence="10">The sequence shown here is derived from an EMBL/GenBank/DDBJ whole genome shotgun (WGS) entry which is preliminary data.</text>
</comment>
<dbReference type="InterPro" id="IPR039420">
    <property type="entry name" value="WalR-like"/>
</dbReference>
<gene>
    <name evidence="10" type="ORF">B4O97_02655</name>
</gene>
<evidence type="ECO:0000256" key="6">
    <source>
        <dbReference type="PROSITE-ProRule" id="PRU00169"/>
    </source>
</evidence>
<dbReference type="AlphaFoldDB" id="A0A1Y1S2A4"/>
<sequence>MEKAKILVVEDEQPIFELIRFNLEKEGFQVHGVFRGNEVIKEVARWIPDLLILDLMLPGANGIDICRHLRMQEATRDLPVLMVTARNEDSDVVLGLEIGADDYLTKPFSPRVLVARVRTLLRRRTGSDTGTAAGGKVTIHDISIDPRRHLVERGGEVVDLSLTEYQILLFLAGNPGWVYSRNQIISNIKGDDYPVTERSVDVQILNIRKKLKESGAFIETVRGIGYRMREEKSD</sequence>
<dbReference type="GO" id="GO:0006355">
    <property type="term" value="P:regulation of DNA-templated transcription"/>
    <property type="evidence" value="ECO:0007669"/>
    <property type="project" value="InterPro"/>
</dbReference>